<reference evidence="2 3" key="1">
    <citation type="submission" date="2019-10" db="EMBL/GenBank/DDBJ databases">
        <title>Gracilibacillus salitolerans sp. nov., a moderate halophile isolated from a saline soil in northwest China.</title>
        <authorList>
            <person name="Gan L."/>
        </authorList>
    </citation>
    <scope>NUCLEOTIDE SEQUENCE [LARGE SCALE GENOMIC DNA]</scope>
    <source>
        <strain evidence="2 3">TP2-8</strain>
    </source>
</reference>
<proteinExistence type="predicted"/>
<keyword evidence="3" id="KW-1185">Reference proteome</keyword>
<sequence length="125" mass="15709">MYQERPHHHNPHHQQPYGQMMEPQQMDYHHYQKQMHEMCKSYHLYFMQFQTTEGETIEGIIEDIDDDGVIILIPVGDMERVDEEERQYGYDYGYGYGYFPRRFRRFRRRRLPFFLLRSLFFPYYY</sequence>
<gene>
    <name evidence="2" type="ORF">GH885_08260</name>
</gene>
<evidence type="ECO:0000313" key="3">
    <source>
        <dbReference type="Proteomes" id="UP000435187"/>
    </source>
</evidence>
<evidence type="ECO:0000313" key="2">
    <source>
        <dbReference type="EMBL" id="MRI66342.1"/>
    </source>
</evidence>
<name>A0A6N7QYQ6_9BACI</name>
<dbReference type="EMBL" id="WJEE01000014">
    <property type="protein sequence ID" value="MRI66342.1"/>
    <property type="molecule type" value="Genomic_DNA"/>
</dbReference>
<evidence type="ECO:0000259" key="1">
    <source>
        <dbReference type="Pfam" id="PF02237"/>
    </source>
</evidence>
<dbReference type="Pfam" id="PF02237">
    <property type="entry name" value="BPL_C"/>
    <property type="match status" value="1"/>
</dbReference>
<organism evidence="2 3">
    <name type="scientific">Gracilibacillus thailandensis</name>
    <dbReference type="NCBI Taxonomy" id="563735"/>
    <lineage>
        <taxon>Bacteria</taxon>
        <taxon>Bacillati</taxon>
        <taxon>Bacillota</taxon>
        <taxon>Bacilli</taxon>
        <taxon>Bacillales</taxon>
        <taxon>Bacillaceae</taxon>
        <taxon>Gracilibacillus</taxon>
    </lineage>
</organism>
<feature type="domain" description="Biotin protein ligase C-terminal" evidence="1">
    <location>
        <begin position="51"/>
        <end position="72"/>
    </location>
</feature>
<dbReference type="RefSeq" id="WP_153835081.1">
    <property type="nucleotide sequence ID" value="NZ_JBHUMW010000056.1"/>
</dbReference>
<dbReference type="Proteomes" id="UP000435187">
    <property type="component" value="Unassembled WGS sequence"/>
</dbReference>
<dbReference type="InterPro" id="IPR003142">
    <property type="entry name" value="BPL_C"/>
</dbReference>
<dbReference type="AlphaFoldDB" id="A0A6N7QYQ6"/>
<comment type="caution">
    <text evidence="2">The sequence shown here is derived from an EMBL/GenBank/DDBJ whole genome shotgun (WGS) entry which is preliminary data.</text>
</comment>
<accession>A0A6N7QYQ6</accession>
<protein>
    <recommendedName>
        <fullName evidence="1">Biotin protein ligase C-terminal domain-containing protein</fullName>
    </recommendedName>
</protein>